<evidence type="ECO:0000313" key="2">
    <source>
        <dbReference type="EMBL" id="KAL1581811.1"/>
    </source>
</evidence>
<gene>
    <name evidence="2" type="ORF">WHR41_09596</name>
</gene>
<reference evidence="2 3" key="1">
    <citation type="journal article" date="2020" name="Microbiol. Resour. Announc.">
        <title>Draft Genome Sequence of a Cladosporium Species Isolated from the Mesophotic Ascidian Didemnum maculosum.</title>
        <authorList>
            <person name="Gioti A."/>
            <person name="Siaperas R."/>
            <person name="Nikolaivits E."/>
            <person name="Le Goff G."/>
            <person name="Ouazzani J."/>
            <person name="Kotoulas G."/>
            <person name="Topakas E."/>
        </authorList>
    </citation>
    <scope>NUCLEOTIDE SEQUENCE [LARGE SCALE GENOMIC DNA]</scope>
    <source>
        <strain evidence="2 3">TM138-S3</strain>
    </source>
</reference>
<organism evidence="2 3">
    <name type="scientific">Cladosporium halotolerans</name>
    <dbReference type="NCBI Taxonomy" id="1052096"/>
    <lineage>
        <taxon>Eukaryota</taxon>
        <taxon>Fungi</taxon>
        <taxon>Dikarya</taxon>
        <taxon>Ascomycota</taxon>
        <taxon>Pezizomycotina</taxon>
        <taxon>Dothideomycetes</taxon>
        <taxon>Dothideomycetidae</taxon>
        <taxon>Cladosporiales</taxon>
        <taxon>Cladosporiaceae</taxon>
        <taxon>Cladosporium</taxon>
    </lineage>
</organism>
<proteinExistence type="predicted"/>
<protein>
    <submittedName>
        <fullName evidence="2">Uncharacterized protein</fullName>
    </submittedName>
</protein>
<dbReference type="RefSeq" id="XP_069224919.1">
    <property type="nucleotide sequence ID" value="XM_069378199.1"/>
</dbReference>
<dbReference type="GeneID" id="96011037"/>
<evidence type="ECO:0000313" key="3">
    <source>
        <dbReference type="Proteomes" id="UP000803884"/>
    </source>
</evidence>
<name>A0AB34KD60_9PEZI</name>
<accession>A0AB34KD60</accession>
<dbReference type="AlphaFoldDB" id="A0AB34KD60"/>
<sequence length="80" mass="9336">MGPNRVPSTATESHVFPECFDQPCMFLFDEEYQLWNNRKPAPIFSMRLMSKTQIRRRSRSIEAGNFREGEKGNSYTATSR</sequence>
<evidence type="ECO:0000256" key="1">
    <source>
        <dbReference type="SAM" id="MobiDB-lite"/>
    </source>
</evidence>
<dbReference type="EMBL" id="JAAQHG020000147">
    <property type="protein sequence ID" value="KAL1581811.1"/>
    <property type="molecule type" value="Genomic_DNA"/>
</dbReference>
<keyword evidence="3" id="KW-1185">Reference proteome</keyword>
<comment type="caution">
    <text evidence="2">The sequence shown here is derived from an EMBL/GenBank/DDBJ whole genome shotgun (WGS) entry which is preliminary data.</text>
</comment>
<dbReference type="Proteomes" id="UP000803884">
    <property type="component" value="Unassembled WGS sequence"/>
</dbReference>
<feature type="region of interest" description="Disordered" evidence="1">
    <location>
        <begin position="57"/>
        <end position="80"/>
    </location>
</feature>